<evidence type="ECO:0000313" key="3">
    <source>
        <dbReference type="Proteomes" id="UP000783742"/>
    </source>
</evidence>
<feature type="domain" description="HD" evidence="1">
    <location>
        <begin position="38"/>
        <end position="141"/>
    </location>
</feature>
<dbReference type="Proteomes" id="UP000783742">
    <property type="component" value="Unassembled WGS sequence"/>
</dbReference>
<evidence type="ECO:0000313" key="2">
    <source>
        <dbReference type="EMBL" id="MBU5669913.1"/>
    </source>
</evidence>
<dbReference type="CDD" id="cd00077">
    <property type="entry name" value="HDc"/>
    <property type="match status" value="1"/>
</dbReference>
<dbReference type="InterPro" id="IPR003607">
    <property type="entry name" value="HD/PDEase_dom"/>
</dbReference>
<name>A0ABS6FKB6_9FIRM</name>
<dbReference type="EMBL" id="JAHLQO010000005">
    <property type="protein sequence ID" value="MBU5669913.1"/>
    <property type="molecule type" value="Genomic_DNA"/>
</dbReference>
<reference evidence="2 3" key="1">
    <citation type="submission" date="2021-06" db="EMBL/GenBank/DDBJ databases">
        <authorList>
            <person name="Sun Q."/>
            <person name="Li D."/>
        </authorList>
    </citation>
    <scope>NUCLEOTIDE SEQUENCE [LARGE SCALE GENOMIC DNA]</scope>
    <source>
        <strain evidence="2 3">MSJ-1</strain>
    </source>
</reference>
<keyword evidence="3" id="KW-1185">Reference proteome</keyword>
<accession>A0ABS6FKB6</accession>
<gene>
    <name evidence="2" type="ORF">KQI68_08710</name>
</gene>
<proteinExistence type="predicted"/>
<evidence type="ECO:0000259" key="1">
    <source>
        <dbReference type="Pfam" id="PF01966"/>
    </source>
</evidence>
<organism evidence="2 3">
    <name type="scientific">Peptoniphilus ovalis</name>
    <dbReference type="NCBI Taxonomy" id="2841503"/>
    <lineage>
        <taxon>Bacteria</taxon>
        <taxon>Bacillati</taxon>
        <taxon>Bacillota</taxon>
        <taxon>Tissierellia</taxon>
        <taxon>Tissierellales</taxon>
        <taxon>Peptoniphilaceae</taxon>
        <taxon>Peptoniphilus</taxon>
    </lineage>
</organism>
<comment type="caution">
    <text evidence="2">The sequence shown here is derived from an EMBL/GenBank/DDBJ whole genome shotgun (WGS) entry which is preliminary data.</text>
</comment>
<protein>
    <submittedName>
        <fullName evidence="2">Phosphohydrolase</fullName>
    </submittedName>
</protein>
<dbReference type="InterPro" id="IPR006674">
    <property type="entry name" value="HD_domain"/>
</dbReference>
<sequence length="162" mass="18969">MNKRDELIKRLEEIVIELNEKTRFSETKNFIQHGNTTVYDHVISVAIKSIDIALKYNIDVDFDSLMRGALLHDYFLYDWHDGKKERQIHGFTHPKIALREASKDMDLNEVERDIIVKHMFPLTVIPPKYKESWIVTTADKIVSTEETINRNKPAKVRFGADL</sequence>
<dbReference type="Pfam" id="PF01966">
    <property type="entry name" value="HD"/>
    <property type="match status" value="1"/>
</dbReference>